<gene>
    <name evidence="1" type="ORF">KUCAC02_007792</name>
</gene>
<protein>
    <submittedName>
        <fullName evidence="1">Uncharacterized protein</fullName>
    </submittedName>
</protein>
<dbReference type="Proteomes" id="UP001057452">
    <property type="component" value="Chromosome 8"/>
</dbReference>
<keyword evidence="2" id="KW-1185">Reference proteome</keyword>
<sequence length="198" mass="22343">MMRASGDTQHTLERVEDTNMSQSVVVMFSGPAGSGALLDCSELRRRQLELSVSPLLGSLLQRVHAASLAGSTRWMFCYTIIERKQPHVLPVVRSSAGGGQRGHQHQPSGQLLPLRPYLLHRSVLVCVLWWDHCYYTSGICRPFFHKQDENMCVCVCVCRSSQLIEPLYQVWEELPGHRAAPPHNRTTGLQHTLRNTSR</sequence>
<organism evidence="1 2">
    <name type="scientific">Chaenocephalus aceratus</name>
    <name type="common">Blackfin icefish</name>
    <name type="synonym">Chaenichthys aceratus</name>
    <dbReference type="NCBI Taxonomy" id="36190"/>
    <lineage>
        <taxon>Eukaryota</taxon>
        <taxon>Metazoa</taxon>
        <taxon>Chordata</taxon>
        <taxon>Craniata</taxon>
        <taxon>Vertebrata</taxon>
        <taxon>Euteleostomi</taxon>
        <taxon>Actinopterygii</taxon>
        <taxon>Neopterygii</taxon>
        <taxon>Teleostei</taxon>
        <taxon>Neoteleostei</taxon>
        <taxon>Acanthomorphata</taxon>
        <taxon>Eupercaria</taxon>
        <taxon>Perciformes</taxon>
        <taxon>Notothenioidei</taxon>
        <taxon>Channichthyidae</taxon>
        <taxon>Chaenocephalus</taxon>
    </lineage>
</organism>
<name>A0ACB9X6H5_CHAAC</name>
<proteinExistence type="predicted"/>
<comment type="caution">
    <text evidence="1">The sequence shown here is derived from an EMBL/GenBank/DDBJ whole genome shotgun (WGS) entry which is preliminary data.</text>
</comment>
<evidence type="ECO:0000313" key="2">
    <source>
        <dbReference type="Proteomes" id="UP001057452"/>
    </source>
</evidence>
<accession>A0ACB9X6H5</accession>
<dbReference type="EMBL" id="CM043792">
    <property type="protein sequence ID" value="KAI4822233.1"/>
    <property type="molecule type" value="Genomic_DNA"/>
</dbReference>
<reference evidence="1" key="1">
    <citation type="submission" date="2022-05" db="EMBL/GenBank/DDBJ databases">
        <title>Chromosome-level genome of Chaenocephalus aceratus.</title>
        <authorList>
            <person name="Park H."/>
        </authorList>
    </citation>
    <scope>NUCLEOTIDE SEQUENCE</scope>
    <source>
        <strain evidence="1">KU_202001</strain>
    </source>
</reference>
<evidence type="ECO:0000313" key="1">
    <source>
        <dbReference type="EMBL" id="KAI4822233.1"/>
    </source>
</evidence>